<organism evidence="2">
    <name type="scientific">Singulisphaera sp. Ch08</name>
    <dbReference type="NCBI Taxonomy" id="3120278"/>
    <lineage>
        <taxon>Bacteria</taxon>
        <taxon>Pseudomonadati</taxon>
        <taxon>Planctomycetota</taxon>
        <taxon>Planctomycetia</taxon>
        <taxon>Isosphaerales</taxon>
        <taxon>Isosphaeraceae</taxon>
        <taxon>Singulisphaera</taxon>
    </lineage>
</organism>
<feature type="domain" description="Formyl transferase N-terminal" evidence="1">
    <location>
        <begin position="85"/>
        <end position="208"/>
    </location>
</feature>
<dbReference type="InterPro" id="IPR036477">
    <property type="entry name" value="Formyl_transf_N_sf"/>
</dbReference>
<dbReference type="EMBL" id="CP155447">
    <property type="protein sequence ID" value="XBH03166.1"/>
    <property type="molecule type" value="Genomic_DNA"/>
</dbReference>
<dbReference type="AlphaFoldDB" id="A0AAU7CET2"/>
<dbReference type="RefSeq" id="WP_406695903.1">
    <property type="nucleotide sequence ID" value="NZ_CP155447.1"/>
</dbReference>
<gene>
    <name evidence="2" type="ORF">V5E97_33400</name>
</gene>
<proteinExistence type="predicted"/>
<evidence type="ECO:0000259" key="1">
    <source>
        <dbReference type="Pfam" id="PF00551"/>
    </source>
</evidence>
<dbReference type="InterPro" id="IPR002376">
    <property type="entry name" value="Formyl_transf_N"/>
</dbReference>
<name>A0AAU7CET2_9BACT</name>
<dbReference type="Pfam" id="PF00551">
    <property type="entry name" value="Formyl_trans_N"/>
    <property type="match status" value="1"/>
</dbReference>
<accession>A0AAU7CET2</accession>
<evidence type="ECO:0000313" key="2">
    <source>
        <dbReference type="EMBL" id="XBH03166.1"/>
    </source>
</evidence>
<reference evidence="2" key="1">
    <citation type="submission" date="2024-05" db="EMBL/GenBank/DDBJ databases">
        <title>Planctomycetes of the genus Singulisphaera possess chitinolytic capabilities.</title>
        <authorList>
            <person name="Ivanova A."/>
        </authorList>
    </citation>
    <scope>NUCLEOTIDE SEQUENCE</scope>
    <source>
        <strain evidence="2">Ch08T</strain>
    </source>
</reference>
<dbReference type="Gene3D" id="3.40.50.170">
    <property type="entry name" value="Formyl transferase, N-terminal domain"/>
    <property type="match status" value="1"/>
</dbReference>
<sequence length="261" mass="29717">MKTVLICHADDPIGRDALARWLASFSDLEGVVAIHEPAGRKWRRIRREVRRVGIIRFLDVLAFRLYYALWLRWQDQRWEAKRLSAIDAAYPAVTPATRALETSSPNSTEAEQFIRECLPDVIIARSKTLLATRIFTIPSKGTFVMHPGICPEYRNAHGCFWALASGDREHVGMTLLRIDRGVDTGPVYGYFHCDFNEITDSHVIIQNKVVLDNLDRLRDKLFEIAEGRASTLDTSGRTSTEWGQPWLTSYLAWKSRANQGG</sequence>
<dbReference type="SUPFAM" id="SSF53328">
    <property type="entry name" value="Formyltransferase"/>
    <property type="match status" value="1"/>
</dbReference>
<protein>
    <submittedName>
        <fullName evidence="2">Formyltransferase family protein</fullName>
    </submittedName>
</protein>